<protein>
    <submittedName>
        <fullName evidence="1">Uncharacterized protein</fullName>
    </submittedName>
</protein>
<evidence type="ECO:0000313" key="1">
    <source>
        <dbReference type="EMBL" id="OQS07309.1"/>
    </source>
</evidence>
<keyword evidence="2" id="KW-1185">Reference proteome</keyword>
<gene>
    <name evidence="1" type="ORF">THRCLA_20178</name>
</gene>
<comment type="caution">
    <text evidence="1">The sequence shown here is derived from an EMBL/GenBank/DDBJ whole genome shotgun (WGS) entry which is preliminary data.</text>
</comment>
<dbReference type="EMBL" id="JNBS01000252">
    <property type="protein sequence ID" value="OQS07309.1"/>
    <property type="molecule type" value="Genomic_DNA"/>
</dbReference>
<reference evidence="1 2" key="1">
    <citation type="journal article" date="2014" name="Genome Biol. Evol.">
        <title>The secreted proteins of Achlya hypogyna and Thraustotheca clavata identify the ancestral oomycete secretome and reveal gene acquisitions by horizontal gene transfer.</title>
        <authorList>
            <person name="Misner I."/>
            <person name="Blouin N."/>
            <person name="Leonard G."/>
            <person name="Richards T.A."/>
            <person name="Lane C.E."/>
        </authorList>
    </citation>
    <scope>NUCLEOTIDE SEQUENCE [LARGE SCALE GENOMIC DNA]</scope>
    <source>
        <strain evidence="1 2">ATCC 34112</strain>
    </source>
</reference>
<dbReference type="AlphaFoldDB" id="A0A1W0AAV4"/>
<name>A0A1W0AAV4_9STRA</name>
<accession>A0A1W0AAV4</accession>
<dbReference type="Proteomes" id="UP000243217">
    <property type="component" value="Unassembled WGS sequence"/>
</dbReference>
<sequence>MDKVGISSHTTRVTNWWCFLKYWCCHRGCEDDCLYECLVSCFDATGSGSTIFSSEETLLCSSGGQLVFAGLGALLSIRGGRLLSTLGFFESNDDGTIVDDLDGAGGGGKRKVCKLSAHNLCSAAVSPLTRRVLDGETISIKLYENDITILCTQHHYRFNIDFGDIFQVNPTTHFFRLSIRQISV</sequence>
<organism evidence="1 2">
    <name type="scientific">Thraustotheca clavata</name>
    <dbReference type="NCBI Taxonomy" id="74557"/>
    <lineage>
        <taxon>Eukaryota</taxon>
        <taxon>Sar</taxon>
        <taxon>Stramenopiles</taxon>
        <taxon>Oomycota</taxon>
        <taxon>Saprolegniomycetes</taxon>
        <taxon>Saprolegniales</taxon>
        <taxon>Achlyaceae</taxon>
        <taxon>Thraustotheca</taxon>
    </lineage>
</organism>
<evidence type="ECO:0000313" key="2">
    <source>
        <dbReference type="Proteomes" id="UP000243217"/>
    </source>
</evidence>
<proteinExistence type="predicted"/>